<reference evidence="2 3" key="1">
    <citation type="journal article" date="2016" name="Nat. Commun.">
        <title>Thousands of microbial genomes shed light on interconnected biogeochemical processes in an aquifer system.</title>
        <authorList>
            <person name="Anantharaman K."/>
            <person name="Brown C.T."/>
            <person name="Hug L.A."/>
            <person name="Sharon I."/>
            <person name="Castelle C.J."/>
            <person name="Probst A.J."/>
            <person name="Thomas B.C."/>
            <person name="Singh A."/>
            <person name="Wilkins M.J."/>
            <person name="Karaoz U."/>
            <person name="Brodie E.L."/>
            <person name="Williams K.H."/>
            <person name="Hubbard S.S."/>
            <person name="Banfield J.F."/>
        </authorList>
    </citation>
    <scope>NUCLEOTIDE SEQUENCE [LARGE SCALE GENOMIC DNA]</scope>
</reference>
<evidence type="ECO:0000313" key="2">
    <source>
        <dbReference type="EMBL" id="OGF13519.1"/>
    </source>
</evidence>
<comment type="caution">
    <text evidence="2">The sequence shown here is derived from an EMBL/GenBank/DDBJ whole genome shotgun (WGS) entry which is preliminary data.</text>
</comment>
<keyword evidence="1" id="KW-1133">Transmembrane helix</keyword>
<dbReference type="EMBL" id="MFFM01000016">
    <property type="protein sequence ID" value="OGF13519.1"/>
    <property type="molecule type" value="Genomic_DNA"/>
</dbReference>
<feature type="transmembrane region" description="Helical" evidence="1">
    <location>
        <begin position="7"/>
        <end position="26"/>
    </location>
</feature>
<sequence>MLKNIKYQELFIFIIAILFVTVFVIISFNNAIFIISPLGIALYVVAILLTVSLTITKAKERRRNIRFVIINLIFLLFLFSIALRLVLHEKTILPIVKYNTLSNKLYLYSALLAIIYFIIFGLIDFVKFIVERFKVFITTCKMAR</sequence>
<feature type="transmembrane region" description="Helical" evidence="1">
    <location>
        <begin position="67"/>
        <end position="86"/>
    </location>
</feature>
<proteinExistence type="predicted"/>
<organism evidence="2 3">
    <name type="scientific">Candidatus Edwardsbacteria bacterium GWF2_54_11</name>
    <dbReference type="NCBI Taxonomy" id="1817851"/>
    <lineage>
        <taxon>Bacteria</taxon>
        <taxon>Candidatus Edwardsiibacteriota</taxon>
    </lineage>
</organism>
<name>A0A1F5RGF9_9BACT</name>
<keyword evidence="1" id="KW-0812">Transmembrane</keyword>
<evidence type="ECO:0000313" key="3">
    <source>
        <dbReference type="Proteomes" id="UP000177230"/>
    </source>
</evidence>
<protein>
    <submittedName>
        <fullName evidence="2">Uncharacterized protein</fullName>
    </submittedName>
</protein>
<gene>
    <name evidence="2" type="ORF">A2024_11385</name>
</gene>
<accession>A0A1F5RGF9</accession>
<feature type="transmembrane region" description="Helical" evidence="1">
    <location>
        <begin position="106"/>
        <end position="126"/>
    </location>
</feature>
<feature type="transmembrane region" description="Helical" evidence="1">
    <location>
        <begin position="32"/>
        <end position="55"/>
    </location>
</feature>
<evidence type="ECO:0000256" key="1">
    <source>
        <dbReference type="SAM" id="Phobius"/>
    </source>
</evidence>
<dbReference type="AlphaFoldDB" id="A0A1F5RGF9"/>
<dbReference type="Proteomes" id="UP000177230">
    <property type="component" value="Unassembled WGS sequence"/>
</dbReference>
<keyword evidence="1" id="KW-0472">Membrane</keyword>